<keyword evidence="17" id="KW-0511">Multifunctional enzyme</keyword>
<dbReference type="GO" id="GO:0006508">
    <property type="term" value="P:proteolysis"/>
    <property type="evidence" value="ECO:0007669"/>
    <property type="project" value="UniProtKB-KW"/>
</dbReference>
<dbReference type="Pfam" id="PF00665">
    <property type="entry name" value="rve"/>
    <property type="match status" value="1"/>
</dbReference>
<evidence type="ECO:0000256" key="8">
    <source>
        <dbReference type="ARBA" id="ARBA00022759"/>
    </source>
</evidence>
<dbReference type="PANTHER" id="PTHR42648:SF11">
    <property type="entry name" value="TRANSPOSON TY4-P GAG-POL POLYPROTEIN"/>
    <property type="match status" value="1"/>
</dbReference>
<dbReference type="InterPro" id="IPR054722">
    <property type="entry name" value="PolX-like_BBD"/>
</dbReference>
<dbReference type="SUPFAM" id="SSF53098">
    <property type="entry name" value="Ribonuclease H-like"/>
    <property type="match status" value="1"/>
</dbReference>
<keyword evidence="16" id="KW-0233">DNA recombination</keyword>
<name>A0A4Y2S7K3_ARAVE</name>
<keyword evidence="21" id="KW-1185">Reference proteome</keyword>
<gene>
    <name evidence="20" type="primary">POLX_24</name>
    <name evidence="20" type="ORF">AVEN_72094_1</name>
</gene>
<evidence type="ECO:0000256" key="11">
    <source>
        <dbReference type="ARBA" id="ARBA00022842"/>
    </source>
</evidence>
<evidence type="ECO:0000256" key="9">
    <source>
        <dbReference type="ARBA" id="ARBA00022801"/>
    </source>
</evidence>
<keyword evidence="14" id="KW-0239">DNA-directed DNA polymerase</keyword>
<feature type="domain" description="Integrase catalytic" evidence="19">
    <location>
        <begin position="495"/>
        <end position="662"/>
    </location>
</feature>
<dbReference type="GO" id="GO:0042575">
    <property type="term" value="C:DNA polymerase complex"/>
    <property type="evidence" value="ECO:0007669"/>
    <property type="project" value="UniProtKB-ARBA"/>
</dbReference>
<dbReference type="InterPro" id="IPR043502">
    <property type="entry name" value="DNA/RNA_pol_sf"/>
</dbReference>
<evidence type="ECO:0000256" key="13">
    <source>
        <dbReference type="ARBA" id="ARBA00022918"/>
    </source>
</evidence>
<evidence type="ECO:0000256" key="15">
    <source>
        <dbReference type="ARBA" id="ARBA00023113"/>
    </source>
</evidence>
<evidence type="ECO:0000256" key="7">
    <source>
        <dbReference type="ARBA" id="ARBA00022750"/>
    </source>
</evidence>
<feature type="compositionally biased region" description="Basic and acidic residues" evidence="18">
    <location>
        <begin position="741"/>
        <end position="760"/>
    </location>
</feature>
<dbReference type="GO" id="GO:0003676">
    <property type="term" value="F:nucleic acid binding"/>
    <property type="evidence" value="ECO:0007669"/>
    <property type="project" value="InterPro"/>
</dbReference>
<keyword evidence="9" id="KW-0378">Hydrolase</keyword>
<dbReference type="Pfam" id="PF07727">
    <property type="entry name" value="RVT_2"/>
    <property type="match status" value="2"/>
</dbReference>
<dbReference type="OrthoDB" id="6434337at2759"/>
<evidence type="ECO:0000256" key="10">
    <source>
        <dbReference type="ARBA" id="ARBA00022840"/>
    </source>
</evidence>
<comment type="caution">
    <text evidence="20">The sequence shown here is derived from an EMBL/GenBank/DDBJ whole genome shotgun (WGS) entry which is preliminary data.</text>
</comment>
<keyword evidence="14" id="KW-0808">Transferase</keyword>
<dbReference type="Pfam" id="PF25597">
    <property type="entry name" value="SH3_retrovirus"/>
    <property type="match status" value="1"/>
</dbReference>
<dbReference type="Pfam" id="PF14223">
    <property type="entry name" value="Retrotran_gag_2"/>
    <property type="match status" value="1"/>
</dbReference>
<protein>
    <submittedName>
        <fullName evidence="20">Retrovirus-related Pol polyprotein from transposon TNT 1-94</fullName>
    </submittedName>
</protein>
<evidence type="ECO:0000256" key="12">
    <source>
        <dbReference type="ARBA" id="ARBA00022908"/>
    </source>
</evidence>
<sequence length="1263" mass="146142">MDASRLQVKPLSGESDWPLWKYKIKFVLNYHADTLEVVEGKLQKPSRPPEGANEATLEKYKKDLMCYKKVNTCAMMVLTNSMTEETMQKIMRFENAREVWLELHKLYEATSDNQLYNICMQFFQFKWTVNDSMTAHLSKLKNLWNELNLGLERKQEAQLPEMLLICKILDTLPQEYRSFKSSWLLLNEDKRTIDELTTQWCTQERENKEEKLKGDVQNQEALEAKATKTKTLYKSKKQIGKCNYCHQNGHWVKSCRKWIADGKPEKPNQNDKFRRKDDVTANMSLLALHEEAFLSEEDCYDWFVDNGASKHITNNSNYFTNFEVFESPHGVTVANDKILPAIGKGTLKVVAKVNGEKQFKELKEVWLVPGISKNLFSVLATHDRNKNSKFESTAEECWLKINNKAVLYGTRNESGGLYKVHMEVLIPNNPIEVNLATSDDSLLQLYHERWGHQDKRHVKSLLNHELNIHVNIQNELCEACIYGKAHRLSFGSRNNCSSPGELIFADVCGPFDKSFRRFQYFVVFKDQFTKFRCVFFLKQKSDVASALQEFLAYATNLGHIVKEVISDNGGEFDNKEVRMFLKKKGVVQRFAAPYTPEQNGGSERENRTIVEMARTLKNSNPDEEFPPALWAELINTSVYILNRTGKSSVKNVSPYELWTGKKPRNKHLRIIGSVCYAHIPKQRRRKMDNKTTKAILIGYDGDEKYRLWVQESNTVICSRDVRFNEKISTCGKVVHFPITDENRMNSESEDQGKLEEKTDEVSGNESVEEYTSVDSNNESNFRKLRDRESLRKPKCYEDYIIVAEAFIADFEEPVTFEEAIRCKQNRHWKCAMDVEMSSLIENETWTLEELPKNSKAIPCKWVYKIKKNPDGSIDKYKARLVAKGFTQRYGIDYEQTYRPVTKMATVRSILSIAANERMHLTQFDVCSAFLYGKLDEEVYMQQPEGYSDELGFKTSEADPCLYIRDKDEKKLIVCLYVDDGLVAATDLQESKKFIEDLNSRFKITTKQASYFLGLEILHFEDGSIKINQQAYAKRVLQKFHMEHSKPVSTPMLKESINIEKSDEQSSKTFAYREAVGALMYLMIGTRPDLAYCVGVLSRHLENPSTEDWMTVKRVLKYIAGSYDKDKRRSAARVNFTKTANLLKEELKKDVSDKGILRVKLIRLQEYLSNLKYYDDKIIDLLADSAADEDALSAEMEGCDKYCDEFFVLKGIMDEKLEKNCGRTGSISADDSVTVKEKRYKLPKIEIQSFDGELINWMSFWAQF</sequence>
<proteinExistence type="predicted"/>
<keyword evidence="15" id="KW-0917">Virion maturation</keyword>
<dbReference type="GO" id="GO:0006310">
    <property type="term" value="P:DNA recombination"/>
    <property type="evidence" value="ECO:0007669"/>
    <property type="project" value="UniProtKB-KW"/>
</dbReference>
<feature type="region of interest" description="Disordered" evidence="18">
    <location>
        <begin position="741"/>
        <end position="774"/>
    </location>
</feature>
<keyword evidence="11" id="KW-0460">Magnesium</keyword>
<dbReference type="GO" id="GO:0003964">
    <property type="term" value="F:RNA-directed DNA polymerase activity"/>
    <property type="evidence" value="ECO:0007669"/>
    <property type="project" value="UniProtKB-KW"/>
</dbReference>
<dbReference type="GO" id="GO:0004519">
    <property type="term" value="F:endonuclease activity"/>
    <property type="evidence" value="ECO:0007669"/>
    <property type="project" value="UniProtKB-KW"/>
</dbReference>
<keyword evidence="13" id="KW-0695">RNA-directed DNA polymerase</keyword>
<keyword evidence="5" id="KW-0479">Metal-binding</keyword>
<dbReference type="InterPro" id="IPR013103">
    <property type="entry name" value="RVT_2"/>
</dbReference>
<evidence type="ECO:0000256" key="1">
    <source>
        <dbReference type="ARBA" id="ARBA00002180"/>
    </source>
</evidence>
<keyword evidence="8" id="KW-0255">Endonuclease</keyword>
<dbReference type="InterPro" id="IPR039537">
    <property type="entry name" value="Retrotran_Ty1/copia-like"/>
</dbReference>
<keyword evidence="2" id="KW-1188">Viral release from host cell</keyword>
<keyword evidence="7" id="KW-0064">Aspartyl protease</keyword>
<dbReference type="GO" id="GO:0005524">
    <property type="term" value="F:ATP binding"/>
    <property type="evidence" value="ECO:0007669"/>
    <property type="project" value="UniProtKB-KW"/>
</dbReference>
<dbReference type="GO" id="GO:0015074">
    <property type="term" value="P:DNA integration"/>
    <property type="evidence" value="ECO:0007669"/>
    <property type="project" value="UniProtKB-KW"/>
</dbReference>
<dbReference type="SUPFAM" id="SSF56672">
    <property type="entry name" value="DNA/RNA polymerases"/>
    <property type="match status" value="1"/>
</dbReference>
<dbReference type="PANTHER" id="PTHR42648">
    <property type="entry name" value="TRANSPOSASE, PUTATIVE-RELATED"/>
    <property type="match status" value="1"/>
</dbReference>
<keyword evidence="14" id="KW-0548">Nucleotidyltransferase</keyword>
<keyword evidence="6" id="KW-0547">Nucleotide-binding</keyword>
<comment type="function">
    <text evidence="1">The aspartyl protease (PR) mediates the proteolytic cleavages of the Gag and Gag-Pol polyproteins after assembly of the VLP.</text>
</comment>
<dbReference type="InterPro" id="IPR025724">
    <property type="entry name" value="GAG-pre-integrase_dom"/>
</dbReference>
<evidence type="ECO:0000256" key="17">
    <source>
        <dbReference type="ARBA" id="ARBA00023268"/>
    </source>
</evidence>
<accession>A0A4Y2S7K3</accession>
<keyword evidence="3" id="KW-0645">Protease</keyword>
<dbReference type="Pfam" id="PF22936">
    <property type="entry name" value="Pol_BBD"/>
    <property type="match status" value="1"/>
</dbReference>
<evidence type="ECO:0000256" key="2">
    <source>
        <dbReference type="ARBA" id="ARBA00022612"/>
    </source>
</evidence>
<dbReference type="Proteomes" id="UP000499080">
    <property type="component" value="Unassembled WGS sequence"/>
</dbReference>
<dbReference type="GO" id="GO:0046872">
    <property type="term" value="F:metal ion binding"/>
    <property type="evidence" value="ECO:0007669"/>
    <property type="project" value="UniProtKB-KW"/>
</dbReference>
<keyword evidence="12" id="KW-0229">DNA integration</keyword>
<dbReference type="GO" id="GO:0003887">
    <property type="term" value="F:DNA-directed DNA polymerase activity"/>
    <property type="evidence" value="ECO:0007669"/>
    <property type="project" value="UniProtKB-KW"/>
</dbReference>
<evidence type="ECO:0000256" key="18">
    <source>
        <dbReference type="SAM" id="MobiDB-lite"/>
    </source>
</evidence>
<dbReference type="AlphaFoldDB" id="A0A4Y2S7K3"/>
<dbReference type="InterPro" id="IPR036397">
    <property type="entry name" value="RNaseH_sf"/>
</dbReference>
<evidence type="ECO:0000313" key="21">
    <source>
        <dbReference type="Proteomes" id="UP000499080"/>
    </source>
</evidence>
<evidence type="ECO:0000313" key="20">
    <source>
        <dbReference type="EMBL" id="GBN84228.1"/>
    </source>
</evidence>
<keyword evidence="10" id="KW-0067">ATP-binding</keyword>
<evidence type="ECO:0000256" key="16">
    <source>
        <dbReference type="ARBA" id="ARBA00023172"/>
    </source>
</evidence>
<dbReference type="GO" id="GO:0004190">
    <property type="term" value="F:aspartic-type endopeptidase activity"/>
    <property type="evidence" value="ECO:0007669"/>
    <property type="project" value="UniProtKB-KW"/>
</dbReference>
<keyword evidence="4" id="KW-0540">Nuclease</keyword>
<dbReference type="EMBL" id="BGPR01020273">
    <property type="protein sequence ID" value="GBN84228.1"/>
    <property type="molecule type" value="Genomic_DNA"/>
</dbReference>
<organism evidence="20 21">
    <name type="scientific">Araneus ventricosus</name>
    <name type="common">Orbweaver spider</name>
    <name type="synonym">Epeira ventricosa</name>
    <dbReference type="NCBI Taxonomy" id="182803"/>
    <lineage>
        <taxon>Eukaryota</taxon>
        <taxon>Metazoa</taxon>
        <taxon>Ecdysozoa</taxon>
        <taxon>Arthropoda</taxon>
        <taxon>Chelicerata</taxon>
        <taxon>Arachnida</taxon>
        <taxon>Araneae</taxon>
        <taxon>Araneomorphae</taxon>
        <taxon>Entelegynae</taxon>
        <taxon>Araneoidea</taxon>
        <taxon>Araneidae</taxon>
        <taxon>Araneus</taxon>
    </lineage>
</organism>
<evidence type="ECO:0000256" key="4">
    <source>
        <dbReference type="ARBA" id="ARBA00022722"/>
    </source>
</evidence>
<dbReference type="InterPro" id="IPR057670">
    <property type="entry name" value="SH3_retrovirus"/>
</dbReference>
<evidence type="ECO:0000256" key="3">
    <source>
        <dbReference type="ARBA" id="ARBA00022670"/>
    </source>
</evidence>
<evidence type="ECO:0000256" key="6">
    <source>
        <dbReference type="ARBA" id="ARBA00022741"/>
    </source>
</evidence>
<dbReference type="InterPro" id="IPR001584">
    <property type="entry name" value="Integrase_cat-core"/>
</dbReference>
<dbReference type="InterPro" id="IPR012337">
    <property type="entry name" value="RNaseH-like_sf"/>
</dbReference>
<reference evidence="20 21" key="1">
    <citation type="journal article" date="2019" name="Sci. Rep.">
        <title>Orb-weaving spider Araneus ventricosus genome elucidates the spidroin gene catalogue.</title>
        <authorList>
            <person name="Kono N."/>
            <person name="Nakamura H."/>
            <person name="Ohtoshi R."/>
            <person name="Moran D.A.P."/>
            <person name="Shinohara A."/>
            <person name="Yoshida Y."/>
            <person name="Fujiwara M."/>
            <person name="Mori M."/>
            <person name="Tomita M."/>
            <person name="Arakawa K."/>
        </authorList>
    </citation>
    <scope>NUCLEOTIDE SEQUENCE [LARGE SCALE GENOMIC DNA]</scope>
</reference>
<dbReference type="PROSITE" id="PS50994">
    <property type="entry name" value="INTEGRASE"/>
    <property type="match status" value="1"/>
</dbReference>
<dbReference type="Pfam" id="PF13976">
    <property type="entry name" value="gag_pre-integrs"/>
    <property type="match status" value="1"/>
</dbReference>
<evidence type="ECO:0000256" key="14">
    <source>
        <dbReference type="ARBA" id="ARBA00022932"/>
    </source>
</evidence>
<evidence type="ECO:0000256" key="5">
    <source>
        <dbReference type="ARBA" id="ARBA00022723"/>
    </source>
</evidence>
<evidence type="ECO:0000259" key="19">
    <source>
        <dbReference type="PROSITE" id="PS50994"/>
    </source>
</evidence>
<dbReference type="Gene3D" id="3.30.420.10">
    <property type="entry name" value="Ribonuclease H-like superfamily/Ribonuclease H"/>
    <property type="match status" value="1"/>
</dbReference>